<evidence type="ECO:0000256" key="2">
    <source>
        <dbReference type="ARBA" id="ARBA00022777"/>
    </source>
</evidence>
<organism evidence="4 5">
    <name type="scientific">Oryzomonas rubra</name>
    <dbReference type="NCBI Taxonomy" id="2509454"/>
    <lineage>
        <taxon>Bacteria</taxon>
        <taxon>Pseudomonadati</taxon>
        <taxon>Thermodesulfobacteriota</taxon>
        <taxon>Desulfuromonadia</taxon>
        <taxon>Geobacterales</taxon>
        <taxon>Geobacteraceae</taxon>
        <taxon>Oryzomonas</taxon>
    </lineage>
</organism>
<keyword evidence="5" id="KW-1185">Reference proteome</keyword>
<dbReference type="InterPro" id="IPR012893">
    <property type="entry name" value="HipA-like_C"/>
</dbReference>
<keyword evidence="2" id="KW-0418">Kinase</keyword>
<accession>A0A5A9XIY7</accession>
<keyword evidence="1" id="KW-0808">Transferase</keyword>
<dbReference type="GO" id="GO:0016301">
    <property type="term" value="F:kinase activity"/>
    <property type="evidence" value="ECO:0007669"/>
    <property type="project" value="UniProtKB-KW"/>
</dbReference>
<dbReference type="RefSeq" id="WP_149307350.1">
    <property type="nucleotide sequence ID" value="NZ_SRSD01000005.1"/>
</dbReference>
<reference evidence="4 5" key="1">
    <citation type="submission" date="2019-04" db="EMBL/GenBank/DDBJ databases">
        <title>Geobacter ruber sp. nov., ferric-reducing bacteria isolated from paddy soil.</title>
        <authorList>
            <person name="Xu Z."/>
            <person name="Masuda Y."/>
            <person name="Itoh H."/>
            <person name="Senoo K."/>
        </authorList>
    </citation>
    <scope>NUCLEOTIDE SEQUENCE [LARGE SCALE GENOMIC DNA]</scope>
    <source>
        <strain evidence="4 5">Red88</strain>
    </source>
</reference>
<sequence>MKIQNPDQLVYLNDYVDDEYSYEGLYPKGAREKKSLTAPPNVPYDFLINRHRYLFKKSFRRYPHQFWIEIAAYRIGCLMGVSVPPAFVAYDSYDAEFGALIEWFYDYPNSDKQAYHDGGVYMMQLIDDYDMKAGAQHNFVTISTLMRALHKIKVMSENWAESWAKIFTFDTIIGNTDRHHDNWGIIWNSNNSISGEISAVIAPAFDNGTSLGHEIIDSNLAKFENLDMLNSYINRGKHHARWQKDDIDRITHIEFMKRYANKFPDTRQTILNCLSFDSTRLIEVIYQLTHFDVLVPLTEPRAKFMVNLVETRRRNLLRELGA</sequence>
<gene>
    <name evidence="4" type="ORF">ET418_09390</name>
</gene>
<dbReference type="EMBL" id="SRSD01000005">
    <property type="protein sequence ID" value="KAA0891651.1"/>
    <property type="molecule type" value="Genomic_DNA"/>
</dbReference>
<evidence type="ECO:0000313" key="5">
    <source>
        <dbReference type="Proteomes" id="UP000324298"/>
    </source>
</evidence>
<protein>
    <recommendedName>
        <fullName evidence="3">HipA-like C-terminal domain-containing protein</fullName>
    </recommendedName>
</protein>
<dbReference type="OrthoDB" id="9805913at2"/>
<evidence type="ECO:0000313" key="4">
    <source>
        <dbReference type="EMBL" id="KAA0891651.1"/>
    </source>
</evidence>
<evidence type="ECO:0000256" key="1">
    <source>
        <dbReference type="ARBA" id="ARBA00022679"/>
    </source>
</evidence>
<name>A0A5A9XIY7_9BACT</name>
<evidence type="ECO:0000259" key="3">
    <source>
        <dbReference type="Pfam" id="PF07804"/>
    </source>
</evidence>
<dbReference type="Pfam" id="PF07804">
    <property type="entry name" value="HipA_C"/>
    <property type="match status" value="1"/>
</dbReference>
<feature type="domain" description="HipA-like C-terminal" evidence="3">
    <location>
        <begin position="29"/>
        <end position="210"/>
    </location>
</feature>
<dbReference type="Proteomes" id="UP000324298">
    <property type="component" value="Unassembled WGS sequence"/>
</dbReference>
<dbReference type="Gene3D" id="1.10.1070.20">
    <property type="match status" value="1"/>
</dbReference>
<dbReference type="AlphaFoldDB" id="A0A5A9XIY7"/>
<proteinExistence type="predicted"/>
<comment type="caution">
    <text evidence="4">The sequence shown here is derived from an EMBL/GenBank/DDBJ whole genome shotgun (WGS) entry which is preliminary data.</text>
</comment>